<gene>
    <name evidence="2" type="ORF">PAXINDRAFT_90151</name>
</gene>
<dbReference type="PANTHER" id="PTHR43383:SF2">
    <property type="entry name" value="AMIDOHYDROLASE 2 FAMILY PROTEIN"/>
    <property type="match status" value="1"/>
</dbReference>
<dbReference type="Pfam" id="PF04909">
    <property type="entry name" value="Amidohydro_2"/>
    <property type="match status" value="1"/>
</dbReference>
<dbReference type="OrthoDB" id="3364440at2759"/>
<dbReference type="InterPro" id="IPR006680">
    <property type="entry name" value="Amidohydro-rel"/>
</dbReference>
<feature type="domain" description="Amidohydrolase-related" evidence="1">
    <location>
        <begin position="242"/>
        <end position="379"/>
    </location>
</feature>
<dbReference type="HOGENOM" id="CLU_017290_4_0_1"/>
<dbReference type="EMBL" id="KN819839">
    <property type="protein sequence ID" value="KIJ07598.1"/>
    <property type="molecule type" value="Genomic_DNA"/>
</dbReference>
<evidence type="ECO:0000313" key="3">
    <source>
        <dbReference type="Proteomes" id="UP000053647"/>
    </source>
</evidence>
<protein>
    <recommendedName>
        <fullName evidence="1">Amidohydrolase-related domain-containing protein</fullName>
    </recommendedName>
</protein>
<evidence type="ECO:0000313" key="2">
    <source>
        <dbReference type="EMBL" id="KIJ07598.1"/>
    </source>
</evidence>
<dbReference type="GO" id="GO:0016787">
    <property type="term" value="F:hydrolase activity"/>
    <property type="evidence" value="ECO:0007669"/>
    <property type="project" value="InterPro"/>
</dbReference>
<evidence type="ECO:0000259" key="1">
    <source>
        <dbReference type="Pfam" id="PF04909"/>
    </source>
</evidence>
<dbReference type="Proteomes" id="UP000053647">
    <property type="component" value="Unassembled WGS sequence"/>
</dbReference>
<keyword evidence="3" id="KW-1185">Reference proteome</keyword>
<dbReference type="AlphaFoldDB" id="A0A0C9T8Z7"/>
<dbReference type="SUPFAM" id="SSF51556">
    <property type="entry name" value="Metallo-dependent hydrolases"/>
    <property type="match status" value="1"/>
</dbReference>
<dbReference type="PANTHER" id="PTHR43383">
    <property type="entry name" value="NODULIN 6"/>
    <property type="match status" value="1"/>
</dbReference>
<proteinExistence type="predicted"/>
<dbReference type="Gene3D" id="3.20.20.140">
    <property type="entry name" value="Metal-dependent hydrolases"/>
    <property type="match status" value="1"/>
</dbReference>
<name>A0A0C9T8Z7_PAXIN</name>
<organism evidence="2 3">
    <name type="scientific">Paxillus involutus ATCC 200175</name>
    <dbReference type="NCBI Taxonomy" id="664439"/>
    <lineage>
        <taxon>Eukaryota</taxon>
        <taxon>Fungi</taxon>
        <taxon>Dikarya</taxon>
        <taxon>Basidiomycota</taxon>
        <taxon>Agaricomycotina</taxon>
        <taxon>Agaricomycetes</taxon>
        <taxon>Agaricomycetidae</taxon>
        <taxon>Boletales</taxon>
        <taxon>Paxilineae</taxon>
        <taxon>Paxillaceae</taxon>
        <taxon>Paxillus</taxon>
    </lineage>
</organism>
<dbReference type="InterPro" id="IPR032466">
    <property type="entry name" value="Metal_Hydrolase"/>
</dbReference>
<accession>A0A0C9T8Z7</accession>
<reference evidence="2 3" key="1">
    <citation type="submission" date="2014-06" db="EMBL/GenBank/DDBJ databases">
        <authorList>
            <consortium name="DOE Joint Genome Institute"/>
            <person name="Kuo A."/>
            <person name="Kohler A."/>
            <person name="Nagy L.G."/>
            <person name="Floudas D."/>
            <person name="Copeland A."/>
            <person name="Barry K.W."/>
            <person name="Cichocki N."/>
            <person name="Veneault-Fourrey C."/>
            <person name="LaButti K."/>
            <person name="Lindquist E.A."/>
            <person name="Lipzen A."/>
            <person name="Lundell T."/>
            <person name="Morin E."/>
            <person name="Murat C."/>
            <person name="Sun H."/>
            <person name="Tunlid A."/>
            <person name="Henrissat B."/>
            <person name="Grigoriev I.V."/>
            <person name="Hibbett D.S."/>
            <person name="Martin F."/>
            <person name="Nordberg H.P."/>
            <person name="Cantor M.N."/>
            <person name="Hua S.X."/>
        </authorList>
    </citation>
    <scope>NUCLEOTIDE SEQUENCE [LARGE SCALE GENOMIC DNA]</scope>
    <source>
        <strain evidence="2 3">ATCC 200175</strain>
    </source>
</reference>
<sequence length="412" mass="45906">MGPGFLPELAKAAFSYPAIDNHAHPFLTEKNRDAFPFEGLNSEATGEALTVDSHYTLSCYRAAAQLSKLLGLKGDEANWESVKKTRVDIDYVELCAMCMRPTGIQCILIDDGLGGVADLAQGYKWHDQFTTSPTKRIVRIEVEAQDVLQKLMGDSLTEVTASTVGGVLEKFTQRFRECITACAEDNEVVGFKSVACYRTGLDIATSGTLVEIQTSVLDALARFKQKGDLRFEHKALNDYLVRIVLEIAGQYQKPVQFHTGLGDNDITLTKSSPAHMQPIIEAYPNTTFVLLHSSYPYTRDAGYLTSVYRNVYLDFGEIFPFVSGDGQRAVVRQVLELAPTNRILWSTDGHWWPESYYLGAIQAREALYEVLAGSVRREELTEQQAVGIVQNALFHNSNKLYRLGLEPNLDIL</sequence>
<reference evidence="3" key="2">
    <citation type="submission" date="2015-01" db="EMBL/GenBank/DDBJ databases">
        <title>Evolutionary Origins and Diversification of the Mycorrhizal Mutualists.</title>
        <authorList>
            <consortium name="DOE Joint Genome Institute"/>
            <consortium name="Mycorrhizal Genomics Consortium"/>
            <person name="Kohler A."/>
            <person name="Kuo A."/>
            <person name="Nagy L.G."/>
            <person name="Floudas D."/>
            <person name="Copeland A."/>
            <person name="Barry K.W."/>
            <person name="Cichocki N."/>
            <person name="Veneault-Fourrey C."/>
            <person name="LaButti K."/>
            <person name="Lindquist E.A."/>
            <person name="Lipzen A."/>
            <person name="Lundell T."/>
            <person name="Morin E."/>
            <person name="Murat C."/>
            <person name="Riley R."/>
            <person name="Ohm R."/>
            <person name="Sun H."/>
            <person name="Tunlid A."/>
            <person name="Henrissat B."/>
            <person name="Grigoriev I.V."/>
            <person name="Hibbett D.S."/>
            <person name="Martin F."/>
        </authorList>
    </citation>
    <scope>NUCLEOTIDE SEQUENCE [LARGE SCALE GENOMIC DNA]</scope>
    <source>
        <strain evidence="3">ATCC 200175</strain>
    </source>
</reference>